<evidence type="ECO:0000256" key="15">
    <source>
        <dbReference type="ARBA" id="ARBA00033028"/>
    </source>
</evidence>
<evidence type="ECO:0000256" key="14">
    <source>
        <dbReference type="ARBA" id="ARBA00031542"/>
    </source>
</evidence>
<dbReference type="Pfam" id="PF03280">
    <property type="entry name" value="Lipase_chap"/>
    <property type="match status" value="1"/>
</dbReference>
<accession>A0ABU5NXL8</accession>
<comment type="caution">
    <text evidence="17">The sequence shown here is derived from an EMBL/GenBank/DDBJ whole genome shotgun (WGS) entry which is preliminary data.</text>
</comment>
<comment type="function">
    <text evidence="1 16">May be involved in the folding of the extracellular lipase during its passage through the periplasm.</text>
</comment>
<evidence type="ECO:0000256" key="2">
    <source>
        <dbReference type="ARBA" id="ARBA00004383"/>
    </source>
</evidence>
<keyword evidence="8 16" id="KW-0442">Lipid degradation</keyword>
<sequence length="339" mass="37534">MSVPTRLLVFAPLIIAAVGAVGWLTADSVDEKRTTVTAAAPTPVPVQPQADTEAPSQLVRAPDNHPVPEHPPASLVGTSVPTGWAQLDSTGALIPTPALRQLFEYYLSALGEESLPQLVARIRQTLATLPEPAQTQALATLGAYLDYKLAVSDLEAGYGVTEALEPEELQRRMAEIQALRRTWLDSATAEAFFAEDEVIDRFQLEKLRIARADDLTETERQQALDRAESALPEPLRQARQDTRRFAEYERARQDLANDPQALNAWRQQAFGAEAAQRLDALAQEQEDWDRRWQAYSRERQALLGGGLVGPELAAAMASLRSRHFDEREQVRVQALDSIR</sequence>
<keyword evidence="5 16" id="KW-1003">Cell membrane</keyword>
<evidence type="ECO:0000313" key="17">
    <source>
        <dbReference type="EMBL" id="MEA1080553.1"/>
    </source>
</evidence>
<evidence type="ECO:0000313" key="18">
    <source>
        <dbReference type="Proteomes" id="UP001305746"/>
    </source>
</evidence>
<keyword evidence="9 16" id="KW-1133">Transmembrane helix</keyword>
<dbReference type="Proteomes" id="UP001305746">
    <property type="component" value="Unassembled WGS sequence"/>
</dbReference>
<evidence type="ECO:0000256" key="5">
    <source>
        <dbReference type="ARBA" id="ARBA00022475"/>
    </source>
</evidence>
<organism evidence="17 18">
    <name type="scientific">Marinobacter qingdaonensis</name>
    <dbReference type="NCBI Taxonomy" id="3108486"/>
    <lineage>
        <taxon>Bacteria</taxon>
        <taxon>Pseudomonadati</taxon>
        <taxon>Pseudomonadota</taxon>
        <taxon>Gammaproteobacteria</taxon>
        <taxon>Pseudomonadales</taxon>
        <taxon>Marinobacteraceae</taxon>
        <taxon>Marinobacter</taxon>
    </lineage>
</organism>
<reference evidence="17 18" key="1">
    <citation type="submission" date="2023-12" db="EMBL/GenBank/DDBJ databases">
        <title>Marinobacter qingdaonensis sp. nov., isolated from the intertidal sediment of Qingdao, PR China.</title>
        <authorList>
            <person name="Li Y."/>
        </authorList>
    </citation>
    <scope>NUCLEOTIDE SEQUENCE [LARGE SCALE GENOMIC DNA]</scope>
    <source>
        <strain evidence="17 18">ASW11-75</strain>
    </source>
</reference>
<dbReference type="HAMAP" id="MF_00790">
    <property type="entry name" value="Lipase_chap"/>
    <property type="match status" value="1"/>
</dbReference>
<evidence type="ECO:0000256" key="9">
    <source>
        <dbReference type="ARBA" id="ARBA00022989"/>
    </source>
</evidence>
<keyword evidence="11 16" id="KW-0472">Membrane</keyword>
<keyword evidence="18" id="KW-1185">Reference proteome</keyword>
<protein>
    <recommendedName>
        <fullName evidence="4 16">Lipase chaperone</fullName>
    </recommendedName>
    <alternativeName>
        <fullName evidence="16">Lipase activator protein</fullName>
    </alternativeName>
    <alternativeName>
        <fullName evidence="15 16">Lipase foldase</fullName>
    </alternativeName>
    <alternativeName>
        <fullName evidence="13 16">Lipase helper protein</fullName>
    </alternativeName>
    <alternativeName>
        <fullName evidence="14 16">Lipase modulator</fullName>
    </alternativeName>
</protein>
<evidence type="ECO:0000256" key="16">
    <source>
        <dbReference type="HAMAP-Rule" id="MF_00790"/>
    </source>
</evidence>
<name>A0ABU5NXL8_9GAMM</name>
<keyword evidence="10 16" id="KW-0443">Lipid metabolism</keyword>
<gene>
    <name evidence="16" type="primary">lifO</name>
    <name evidence="17" type="ORF">U5822_07720</name>
</gene>
<evidence type="ECO:0000256" key="12">
    <source>
        <dbReference type="ARBA" id="ARBA00023186"/>
    </source>
</evidence>
<keyword evidence="6 16" id="KW-0997">Cell inner membrane</keyword>
<keyword evidence="7 16" id="KW-0812">Transmembrane</keyword>
<evidence type="ECO:0000256" key="1">
    <source>
        <dbReference type="ARBA" id="ARBA00003280"/>
    </source>
</evidence>
<evidence type="ECO:0000256" key="11">
    <source>
        <dbReference type="ARBA" id="ARBA00023136"/>
    </source>
</evidence>
<evidence type="ECO:0000256" key="4">
    <source>
        <dbReference type="ARBA" id="ARBA00019692"/>
    </source>
</evidence>
<evidence type="ECO:0000256" key="10">
    <source>
        <dbReference type="ARBA" id="ARBA00023098"/>
    </source>
</evidence>
<dbReference type="SUPFAM" id="SSF158855">
    <property type="entry name" value="Lipase chaperone-like"/>
    <property type="match status" value="1"/>
</dbReference>
<evidence type="ECO:0000256" key="7">
    <source>
        <dbReference type="ARBA" id="ARBA00022692"/>
    </source>
</evidence>
<proteinExistence type="inferred from homology"/>
<evidence type="ECO:0000256" key="3">
    <source>
        <dbReference type="ARBA" id="ARBA00010358"/>
    </source>
</evidence>
<evidence type="ECO:0000256" key="13">
    <source>
        <dbReference type="ARBA" id="ARBA00030948"/>
    </source>
</evidence>
<dbReference type="RefSeq" id="WP_322855049.1">
    <property type="nucleotide sequence ID" value="NZ_JAYDCJ010000003.1"/>
</dbReference>
<keyword evidence="12 16" id="KW-0143">Chaperone</keyword>
<comment type="similarity">
    <text evidence="3 16">Belongs to the lipase chaperone family.</text>
</comment>
<dbReference type="EMBL" id="JAYDCJ010000003">
    <property type="protein sequence ID" value="MEA1080553.1"/>
    <property type="molecule type" value="Genomic_DNA"/>
</dbReference>
<dbReference type="InterPro" id="IPR004961">
    <property type="entry name" value="Lipase_chaperone"/>
</dbReference>
<comment type="subcellular location">
    <subcellularLocation>
        <location evidence="2">Cell inner membrane</location>
        <topology evidence="2">Single-pass membrane protein</topology>
        <orientation evidence="2">Periplasmic side</orientation>
    </subcellularLocation>
</comment>
<evidence type="ECO:0000256" key="6">
    <source>
        <dbReference type="ARBA" id="ARBA00022519"/>
    </source>
</evidence>
<evidence type="ECO:0000256" key="8">
    <source>
        <dbReference type="ARBA" id="ARBA00022963"/>
    </source>
</evidence>